<reference evidence="1 2" key="1">
    <citation type="submission" date="2015-09" db="EMBL/GenBank/DDBJ databases">
        <title>Genome announcement of multiple Pseudomonas syringae strains.</title>
        <authorList>
            <person name="Thakur S."/>
            <person name="Wang P.W."/>
            <person name="Gong Y."/>
            <person name="Weir B.S."/>
            <person name="Guttman D.S."/>
        </authorList>
    </citation>
    <scope>NUCLEOTIDE SEQUENCE [LARGE SCALE GENOMIC DNA]</scope>
    <source>
        <strain evidence="1 2">ICMP3963</strain>
    </source>
</reference>
<evidence type="ECO:0000313" key="1">
    <source>
        <dbReference type="EMBL" id="KPZ08470.1"/>
    </source>
</evidence>
<dbReference type="AlphaFoldDB" id="A0A0Q0CIL3"/>
<protein>
    <submittedName>
        <fullName evidence="1">Uncharacterized protein</fullName>
    </submittedName>
</protein>
<proteinExistence type="predicted"/>
<dbReference type="EMBL" id="LJRR01000464">
    <property type="protein sequence ID" value="KPZ08470.1"/>
    <property type="molecule type" value="Genomic_DNA"/>
</dbReference>
<comment type="caution">
    <text evidence="1">The sequence shown here is derived from an EMBL/GenBank/DDBJ whole genome shotgun (WGS) entry which is preliminary data.</text>
</comment>
<evidence type="ECO:0000313" key="2">
    <source>
        <dbReference type="Proteomes" id="UP000050317"/>
    </source>
</evidence>
<name>A0A0Q0CIL3_9PSED</name>
<organism evidence="1 2">
    <name type="scientific">Pseudomonas syringae pv. viburni</name>
    <dbReference type="NCBI Taxonomy" id="251703"/>
    <lineage>
        <taxon>Bacteria</taxon>
        <taxon>Pseudomonadati</taxon>
        <taxon>Pseudomonadota</taxon>
        <taxon>Gammaproteobacteria</taxon>
        <taxon>Pseudomonadales</taxon>
        <taxon>Pseudomonadaceae</taxon>
        <taxon>Pseudomonas</taxon>
    </lineage>
</organism>
<accession>A0A0Q0CIL3</accession>
<sequence>MSTKPRVLSLQAKMPIAIRSRLTLNDRCLIAREMENT</sequence>
<gene>
    <name evidence="1" type="ORF">ALO40_101143</name>
</gene>
<dbReference type="Proteomes" id="UP000050317">
    <property type="component" value="Unassembled WGS sequence"/>
</dbReference>
<dbReference type="PATRIC" id="fig|251703.9.peg.6367"/>